<evidence type="ECO:0000313" key="2">
    <source>
        <dbReference type="EMBL" id="KAF2106520.1"/>
    </source>
</evidence>
<dbReference type="EMBL" id="ML977361">
    <property type="protein sequence ID" value="KAF2106520.1"/>
    <property type="molecule type" value="Genomic_DNA"/>
</dbReference>
<dbReference type="OrthoDB" id="5241710at2759"/>
<sequence>MAAPTERTLRITTIFSSIPASVLLLVSALIGESLVCFLCLIPLVTSFVVSLIYVQKTQKQSRIALPTTSTDGHDSLKDSGPAWPFVDVSISLLYLGMLIAFWATLGNIWDRDIVVVSTYGTVSMLLNCFIHFYLFLGHFKWSNECPHCGGSFPVGRPSLAPRETIGYSALGEHRDTAVEQNPVVQKTPLPAEV</sequence>
<feature type="transmembrane region" description="Helical" evidence="1">
    <location>
        <begin position="85"/>
        <end position="104"/>
    </location>
</feature>
<keyword evidence="3" id="KW-1185">Reference proteome</keyword>
<feature type="transmembrane region" description="Helical" evidence="1">
    <location>
        <begin position="116"/>
        <end position="136"/>
    </location>
</feature>
<feature type="transmembrane region" description="Helical" evidence="1">
    <location>
        <begin position="20"/>
        <end position="53"/>
    </location>
</feature>
<gene>
    <name evidence="2" type="ORF">BDV96DRAFT_694034</name>
</gene>
<protein>
    <submittedName>
        <fullName evidence="2">Uncharacterized protein</fullName>
    </submittedName>
</protein>
<proteinExistence type="predicted"/>
<dbReference type="Proteomes" id="UP000799770">
    <property type="component" value="Unassembled WGS sequence"/>
</dbReference>
<evidence type="ECO:0000256" key="1">
    <source>
        <dbReference type="SAM" id="Phobius"/>
    </source>
</evidence>
<accession>A0A6A5YHT5</accession>
<dbReference type="AlphaFoldDB" id="A0A6A5YHT5"/>
<keyword evidence="1" id="KW-0812">Transmembrane</keyword>
<name>A0A6A5YHT5_9PLEO</name>
<organism evidence="2 3">
    <name type="scientific">Lophiotrema nucula</name>
    <dbReference type="NCBI Taxonomy" id="690887"/>
    <lineage>
        <taxon>Eukaryota</taxon>
        <taxon>Fungi</taxon>
        <taxon>Dikarya</taxon>
        <taxon>Ascomycota</taxon>
        <taxon>Pezizomycotina</taxon>
        <taxon>Dothideomycetes</taxon>
        <taxon>Pleosporomycetidae</taxon>
        <taxon>Pleosporales</taxon>
        <taxon>Lophiotremataceae</taxon>
        <taxon>Lophiotrema</taxon>
    </lineage>
</organism>
<evidence type="ECO:0000313" key="3">
    <source>
        <dbReference type="Proteomes" id="UP000799770"/>
    </source>
</evidence>
<keyword evidence="1" id="KW-1133">Transmembrane helix</keyword>
<reference evidence="2" key="1">
    <citation type="journal article" date="2020" name="Stud. Mycol.">
        <title>101 Dothideomycetes genomes: a test case for predicting lifestyles and emergence of pathogens.</title>
        <authorList>
            <person name="Haridas S."/>
            <person name="Albert R."/>
            <person name="Binder M."/>
            <person name="Bloem J."/>
            <person name="Labutti K."/>
            <person name="Salamov A."/>
            <person name="Andreopoulos B."/>
            <person name="Baker S."/>
            <person name="Barry K."/>
            <person name="Bills G."/>
            <person name="Bluhm B."/>
            <person name="Cannon C."/>
            <person name="Castanera R."/>
            <person name="Culley D."/>
            <person name="Daum C."/>
            <person name="Ezra D."/>
            <person name="Gonzalez J."/>
            <person name="Henrissat B."/>
            <person name="Kuo A."/>
            <person name="Liang C."/>
            <person name="Lipzen A."/>
            <person name="Lutzoni F."/>
            <person name="Magnuson J."/>
            <person name="Mondo S."/>
            <person name="Nolan M."/>
            <person name="Ohm R."/>
            <person name="Pangilinan J."/>
            <person name="Park H.-J."/>
            <person name="Ramirez L."/>
            <person name="Alfaro M."/>
            <person name="Sun H."/>
            <person name="Tritt A."/>
            <person name="Yoshinaga Y."/>
            <person name="Zwiers L.-H."/>
            <person name="Turgeon B."/>
            <person name="Goodwin S."/>
            <person name="Spatafora J."/>
            <person name="Crous P."/>
            <person name="Grigoriev I."/>
        </authorList>
    </citation>
    <scope>NUCLEOTIDE SEQUENCE</scope>
    <source>
        <strain evidence="2">CBS 627.86</strain>
    </source>
</reference>
<keyword evidence="1" id="KW-0472">Membrane</keyword>